<dbReference type="GO" id="GO:0070988">
    <property type="term" value="P:demethylation"/>
    <property type="evidence" value="ECO:0007669"/>
    <property type="project" value="InterPro"/>
</dbReference>
<dbReference type="Gene3D" id="2.60.120.590">
    <property type="entry name" value="Alpha-ketoglutarate-dependent dioxygenase AlkB-like"/>
    <property type="match status" value="1"/>
</dbReference>
<dbReference type="RefSeq" id="XP_044562534.1">
    <property type="nucleotide sequence ID" value="XM_044706415.1"/>
</dbReference>
<dbReference type="PANTHER" id="PTHR12463">
    <property type="entry name" value="OXYGENASE-RELATED"/>
    <property type="match status" value="1"/>
</dbReference>
<dbReference type="Proteomes" id="UP000444721">
    <property type="component" value="Unassembled WGS sequence"/>
</dbReference>
<dbReference type="InterPro" id="IPR032857">
    <property type="entry name" value="ALKBH4"/>
</dbReference>
<accession>A0A6A5BTX9</accession>
<name>A0A6A5BTX9_NAEFO</name>
<reference evidence="3 4" key="1">
    <citation type="journal article" date="2019" name="Sci. Rep.">
        <title>Nanopore sequencing improves the draft genome of the human pathogenic amoeba Naegleria fowleri.</title>
        <authorList>
            <person name="Liechti N."/>
            <person name="Schurch N."/>
            <person name="Bruggmann R."/>
            <person name="Wittwer M."/>
        </authorList>
    </citation>
    <scope>NUCLEOTIDE SEQUENCE [LARGE SCALE GENOMIC DNA]</scope>
    <source>
        <strain evidence="3 4">ATCC 30894</strain>
    </source>
</reference>
<dbReference type="InterPro" id="IPR037151">
    <property type="entry name" value="AlkB-like_sf"/>
</dbReference>
<sequence length="259" mass="30131">MNVAEKKRKRLEEEKLSLKQKEFKQTKLTDKTNNTPSSSLKEDVEIPGLYLAENFIDQETETKLMKEIDEREWRSDLTRRTQHYGYAYNYSSRNVNNSNNQTSAPPIPEVFKELLKDIQAVASEQIKSLEFKQVIVNEYKGTSQGISKHVDQCIDFGPVILILSLGDDCVMRFHKLERVIEEELVSKSVKRKEVSPSIVVDKLLPRRSLIILSKDARYQFQHEIPKTKTFKVKNTVVKTRTESYRRVSVTFRSLRSTAK</sequence>
<dbReference type="Pfam" id="PF13532">
    <property type="entry name" value="2OG-FeII_Oxy_2"/>
    <property type="match status" value="1"/>
</dbReference>
<evidence type="ECO:0000259" key="2">
    <source>
        <dbReference type="Pfam" id="PF13532"/>
    </source>
</evidence>
<dbReference type="OMA" id="PYKEFPE"/>
<dbReference type="VEuPathDB" id="AmoebaDB:FDP41_003143"/>
<feature type="region of interest" description="Disordered" evidence="1">
    <location>
        <begin position="21"/>
        <end position="41"/>
    </location>
</feature>
<proteinExistence type="predicted"/>
<dbReference type="GO" id="GO:0016491">
    <property type="term" value="F:oxidoreductase activity"/>
    <property type="evidence" value="ECO:0007669"/>
    <property type="project" value="TreeGrafter"/>
</dbReference>
<dbReference type="SUPFAM" id="SSF51197">
    <property type="entry name" value="Clavaminate synthase-like"/>
    <property type="match status" value="1"/>
</dbReference>
<dbReference type="OrthoDB" id="271595at2759"/>
<comment type="caution">
    <text evidence="3">The sequence shown here is derived from an EMBL/GenBank/DDBJ whole genome shotgun (WGS) entry which is preliminary data.</text>
</comment>
<feature type="compositionally biased region" description="Basic and acidic residues" evidence="1">
    <location>
        <begin position="21"/>
        <end position="30"/>
    </location>
</feature>
<dbReference type="PANTHER" id="PTHR12463:SF1">
    <property type="entry name" value="2-OXOGLUTARATE AND FE-DEPENDENT OXYGENASE FAMILY PROTEIN"/>
    <property type="match status" value="1"/>
</dbReference>
<dbReference type="InterPro" id="IPR027450">
    <property type="entry name" value="AlkB-like"/>
</dbReference>
<dbReference type="EMBL" id="VFQX01000033">
    <property type="protein sequence ID" value="KAF0977821.1"/>
    <property type="molecule type" value="Genomic_DNA"/>
</dbReference>
<organism evidence="3 4">
    <name type="scientific">Naegleria fowleri</name>
    <name type="common">Brain eating amoeba</name>
    <dbReference type="NCBI Taxonomy" id="5763"/>
    <lineage>
        <taxon>Eukaryota</taxon>
        <taxon>Discoba</taxon>
        <taxon>Heterolobosea</taxon>
        <taxon>Tetramitia</taxon>
        <taxon>Eutetramitia</taxon>
        <taxon>Vahlkampfiidae</taxon>
        <taxon>Naegleria</taxon>
    </lineage>
</organism>
<dbReference type="GeneID" id="68110361"/>
<evidence type="ECO:0000313" key="4">
    <source>
        <dbReference type="Proteomes" id="UP000444721"/>
    </source>
</evidence>
<dbReference type="VEuPathDB" id="AmoebaDB:NF0030590"/>
<dbReference type="VEuPathDB" id="AmoebaDB:NfTy_059210"/>
<dbReference type="GO" id="GO:0032451">
    <property type="term" value="F:demethylase activity"/>
    <property type="evidence" value="ECO:0007669"/>
    <property type="project" value="TreeGrafter"/>
</dbReference>
<evidence type="ECO:0000256" key="1">
    <source>
        <dbReference type="SAM" id="MobiDB-lite"/>
    </source>
</evidence>
<feature type="domain" description="Alpha-ketoglutarate-dependent dioxygenase AlkB-like" evidence="2">
    <location>
        <begin position="48"/>
        <end position="252"/>
    </location>
</feature>
<keyword evidence="4" id="KW-1185">Reference proteome</keyword>
<protein>
    <recommendedName>
        <fullName evidence="2">Alpha-ketoglutarate-dependent dioxygenase AlkB-like domain-containing protein</fullName>
    </recommendedName>
</protein>
<dbReference type="AlphaFoldDB" id="A0A6A5BTX9"/>
<evidence type="ECO:0000313" key="3">
    <source>
        <dbReference type="EMBL" id="KAF0977821.1"/>
    </source>
</evidence>
<gene>
    <name evidence="3" type="ORF">FDP41_003143</name>
</gene>